<protein>
    <submittedName>
        <fullName evidence="1">Uncharacterized protein</fullName>
    </submittedName>
</protein>
<gene>
    <name evidence="1" type="primary">NCL1_09442</name>
    <name evidence="1" type="ORF">TNCV_25621</name>
</gene>
<comment type="caution">
    <text evidence="1">The sequence shown here is derived from an EMBL/GenBank/DDBJ whole genome shotgun (WGS) entry which is preliminary data.</text>
</comment>
<evidence type="ECO:0000313" key="1">
    <source>
        <dbReference type="EMBL" id="GFY26365.1"/>
    </source>
</evidence>
<keyword evidence="2" id="KW-1185">Reference proteome</keyword>
<name>A0A8X6W1K8_TRICX</name>
<evidence type="ECO:0000313" key="2">
    <source>
        <dbReference type="Proteomes" id="UP000887159"/>
    </source>
</evidence>
<sequence length="150" mass="17042">MFYYGVTKTRPTLGGEKQSVTETRVRNFLDTMSPIEGINIRKEAARRTPKCMPRHKLAYGRWSYLVKRNSLLEFKAVVAKWYSYRIVACLLTSSSPVPLKTRRVGQRCTLNLSRAETSSRWCGVVVRRGVLAQVSSTSLDHGSKLRQSNS</sequence>
<proteinExistence type="predicted"/>
<dbReference type="Proteomes" id="UP000887159">
    <property type="component" value="Unassembled WGS sequence"/>
</dbReference>
<reference evidence="1" key="1">
    <citation type="submission" date="2020-08" db="EMBL/GenBank/DDBJ databases">
        <title>Multicomponent nature underlies the extraordinary mechanical properties of spider dragline silk.</title>
        <authorList>
            <person name="Kono N."/>
            <person name="Nakamura H."/>
            <person name="Mori M."/>
            <person name="Yoshida Y."/>
            <person name="Ohtoshi R."/>
            <person name="Malay A.D."/>
            <person name="Moran D.A.P."/>
            <person name="Tomita M."/>
            <person name="Numata K."/>
            <person name="Arakawa K."/>
        </authorList>
    </citation>
    <scope>NUCLEOTIDE SEQUENCE</scope>
</reference>
<dbReference type="EMBL" id="BMAU01021375">
    <property type="protein sequence ID" value="GFY26365.1"/>
    <property type="molecule type" value="Genomic_DNA"/>
</dbReference>
<accession>A0A8X6W1K8</accession>
<dbReference type="AlphaFoldDB" id="A0A8X6W1K8"/>
<organism evidence="1 2">
    <name type="scientific">Trichonephila clavipes</name>
    <name type="common">Golden silk orbweaver</name>
    <name type="synonym">Nephila clavipes</name>
    <dbReference type="NCBI Taxonomy" id="2585209"/>
    <lineage>
        <taxon>Eukaryota</taxon>
        <taxon>Metazoa</taxon>
        <taxon>Ecdysozoa</taxon>
        <taxon>Arthropoda</taxon>
        <taxon>Chelicerata</taxon>
        <taxon>Arachnida</taxon>
        <taxon>Araneae</taxon>
        <taxon>Araneomorphae</taxon>
        <taxon>Entelegynae</taxon>
        <taxon>Araneoidea</taxon>
        <taxon>Nephilidae</taxon>
        <taxon>Trichonephila</taxon>
    </lineage>
</organism>